<dbReference type="PROSITE" id="PS51419">
    <property type="entry name" value="RAB"/>
    <property type="match status" value="1"/>
</dbReference>
<evidence type="ECO:0000256" key="10">
    <source>
        <dbReference type="SAM" id="MobiDB-lite"/>
    </source>
</evidence>
<evidence type="ECO:0000256" key="2">
    <source>
        <dbReference type="ARBA" id="ARBA00022475"/>
    </source>
</evidence>
<evidence type="ECO:0000256" key="1">
    <source>
        <dbReference type="ARBA" id="ARBA00004193"/>
    </source>
</evidence>
<keyword evidence="8" id="KW-0636">Prenylation</keyword>
<name>A0A443SIR3_9ACAR</name>
<comment type="subcellular location">
    <subcellularLocation>
        <location evidence="1">Cell membrane</location>
        <topology evidence="1">Lipid-anchor</topology>
    </subcellularLocation>
</comment>
<evidence type="ECO:0000313" key="12">
    <source>
        <dbReference type="Proteomes" id="UP000288716"/>
    </source>
</evidence>
<proteinExistence type="inferred from homology"/>
<dbReference type="STRING" id="299467.A0A443SIR3"/>
<keyword evidence="6" id="KW-0472">Membrane</keyword>
<dbReference type="FunFam" id="3.40.50.300:FF:000475">
    <property type="entry name" value="GTP-binding protein Rhes"/>
    <property type="match status" value="1"/>
</dbReference>
<dbReference type="VEuPathDB" id="VectorBase:LDEU004642"/>
<dbReference type="InterPro" id="IPR005225">
    <property type="entry name" value="Small_GTP-bd"/>
</dbReference>
<keyword evidence="3" id="KW-0488">Methylation</keyword>
<gene>
    <name evidence="11" type="ORF">B4U80_03350</name>
</gene>
<keyword evidence="12" id="KW-1185">Reference proteome</keyword>
<keyword evidence="5" id="KW-0342">GTP-binding</keyword>
<dbReference type="InterPro" id="IPR027417">
    <property type="entry name" value="P-loop_NTPase"/>
</dbReference>
<dbReference type="Pfam" id="PF00071">
    <property type="entry name" value="Ras"/>
    <property type="match status" value="1"/>
</dbReference>
<dbReference type="PANTHER" id="PTHR46149:SF7">
    <property type="entry name" value="GTP-BINDING PROTEIN DI-RAS2"/>
    <property type="match status" value="1"/>
</dbReference>
<dbReference type="EMBL" id="NCKV01002042">
    <property type="protein sequence ID" value="RWS27398.1"/>
    <property type="molecule type" value="Genomic_DNA"/>
</dbReference>
<dbReference type="GO" id="GO:0005886">
    <property type="term" value="C:plasma membrane"/>
    <property type="evidence" value="ECO:0007669"/>
    <property type="project" value="UniProtKB-SubCell"/>
</dbReference>
<reference evidence="11 12" key="1">
    <citation type="journal article" date="2018" name="Gigascience">
        <title>Genomes of trombidid mites reveal novel predicted allergens and laterally-transferred genes associated with secondary metabolism.</title>
        <authorList>
            <person name="Dong X."/>
            <person name="Chaisiri K."/>
            <person name="Xia D."/>
            <person name="Armstrong S.D."/>
            <person name="Fang Y."/>
            <person name="Donnelly M.J."/>
            <person name="Kadowaki T."/>
            <person name="McGarry J.W."/>
            <person name="Darby A.C."/>
            <person name="Makepeace B.L."/>
        </authorList>
    </citation>
    <scope>NUCLEOTIDE SEQUENCE [LARGE SCALE GENOMIC DNA]</scope>
    <source>
        <strain evidence="11">UoL-UT</strain>
    </source>
</reference>
<evidence type="ECO:0000256" key="7">
    <source>
        <dbReference type="ARBA" id="ARBA00023288"/>
    </source>
</evidence>
<dbReference type="Gene3D" id="3.40.50.300">
    <property type="entry name" value="P-loop containing nucleotide triphosphate hydrolases"/>
    <property type="match status" value="1"/>
</dbReference>
<dbReference type="InterPro" id="IPR052236">
    <property type="entry name" value="Small_GTPase_RasD"/>
</dbReference>
<dbReference type="GO" id="GO:0003924">
    <property type="term" value="F:GTPase activity"/>
    <property type="evidence" value="ECO:0007669"/>
    <property type="project" value="InterPro"/>
</dbReference>
<evidence type="ECO:0000313" key="11">
    <source>
        <dbReference type="EMBL" id="RWS27398.1"/>
    </source>
</evidence>
<organism evidence="11 12">
    <name type="scientific">Leptotrombidium deliense</name>
    <dbReference type="NCBI Taxonomy" id="299467"/>
    <lineage>
        <taxon>Eukaryota</taxon>
        <taxon>Metazoa</taxon>
        <taxon>Ecdysozoa</taxon>
        <taxon>Arthropoda</taxon>
        <taxon>Chelicerata</taxon>
        <taxon>Arachnida</taxon>
        <taxon>Acari</taxon>
        <taxon>Acariformes</taxon>
        <taxon>Trombidiformes</taxon>
        <taxon>Prostigmata</taxon>
        <taxon>Anystina</taxon>
        <taxon>Parasitengona</taxon>
        <taxon>Trombiculoidea</taxon>
        <taxon>Trombiculidae</taxon>
        <taxon>Leptotrombidium</taxon>
    </lineage>
</organism>
<dbReference type="OrthoDB" id="265044at2759"/>
<evidence type="ECO:0000256" key="9">
    <source>
        <dbReference type="ARBA" id="ARBA00038061"/>
    </source>
</evidence>
<comment type="caution">
    <text evidence="11">The sequence shown here is derived from an EMBL/GenBank/DDBJ whole genome shotgun (WGS) entry which is preliminary data.</text>
</comment>
<dbReference type="PROSITE" id="PS51421">
    <property type="entry name" value="RAS"/>
    <property type="match status" value="1"/>
</dbReference>
<evidence type="ECO:0000256" key="8">
    <source>
        <dbReference type="ARBA" id="ARBA00023289"/>
    </source>
</evidence>
<dbReference type="SUPFAM" id="SSF52540">
    <property type="entry name" value="P-loop containing nucleoside triphosphate hydrolases"/>
    <property type="match status" value="1"/>
</dbReference>
<evidence type="ECO:0000256" key="4">
    <source>
        <dbReference type="ARBA" id="ARBA00022741"/>
    </source>
</evidence>
<evidence type="ECO:0000256" key="5">
    <source>
        <dbReference type="ARBA" id="ARBA00023134"/>
    </source>
</evidence>
<evidence type="ECO:0000256" key="3">
    <source>
        <dbReference type="ARBA" id="ARBA00022481"/>
    </source>
</evidence>
<keyword evidence="7" id="KW-0449">Lipoprotein</keyword>
<keyword evidence="4" id="KW-0547">Nucleotide-binding</keyword>
<feature type="region of interest" description="Disordered" evidence="10">
    <location>
        <begin position="222"/>
        <end position="248"/>
    </location>
</feature>
<accession>A0A443SIR3</accession>
<protein>
    <submittedName>
        <fullName evidence="11">GTP-binding protein Rhes-like protein</fullName>
    </submittedName>
</protein>
<dbReference type="PANTHER" id="PTHR46149">
    <property type="entry name" value="MIP08469P"/>
    <property type="match status" value="1"/>
</dbReference>
<comment type="similarity">
    <text evidence="9">Belongs to the small GTPase superfamily. RasD family.</text>
</comment>
<dbReference type="GO" id="GO:0005525">
    <property type="term" value="F:GTP binding"/>
    <property type="evidence" value="ECO:0007669"/>
    <property type="project" value="UniProtKB-KW"/>
</dbReference>
<dbReference type="SMART" id="SM00175">
    <property type="entry name" value="RAB"/>
    <property type="match status" value="1"/>
</dbReference>
<sequence>MPGLNLASLPHVISVVSVTDQKVRLHTRIVILGPSKVGKTAIVQQFLYGTFPETYNETVDELHRTQFKVSSLGTLTLDILDTSGSSEFPAMRRLAIESADAFVLVFDVNDYSSFEEIRCLRELILQIKGTKLPKSSSAADDKSQPVQPPIVVVGNKNDTCNERAVCREVVETITTIDWENGYIDCSAKQGVNVCKVFQELMAQAKVPADISVAIGKETAARRKSLPAYPSTPKLKSSTAPKRHSCALS</sequence>
<evidence type="ECO:0000256" key="6">
    <source>
        <dbReference type="ARBA" id="ARBA00023136"/>
    </source>
</evidence>
<dbReference type="SMART" id="SM00173">
    <property type="entry name" value="RAS"/>
    <property type="match status" value="1"/>
</dbReference>
<dbReference type="SMART" id="SM00174">
    <property type="entry name" value="RHO"/>
    <property type="match status" value="1"/>
</dbReference>
<dbReference type="AlphaFoldDB" id="A0A443SIR3"/>
<keyword evidence="2" id="KW-1003">Cell membrane</keyword>
<dbReference type="InterPro" id="IPR001806">
    <property type="entry name" value="Small_GTPase"/>
</dbReference>
<dbReference type="NCBIfam" id="TIGR00231">
    <property type="entry name" value="small_GTP"/>
    <property type="match status" value="1"/>
</dbReference>
<dbReference type="PRINTS" id="PR00449">
    <property type="entry name" value="RASTRNSFRMNG"/>
</dbReference>
<dbReference type="Proteomes" id="UP000288716">
    <property type="component" value="Unassembled WGS sequence"/>
</dbReference>